<dbReference type="Gene3D" id="2.30.30.490">
    <property type="match status" value="1"/>
</dbReference>
<dbReference type="PANTHER" id="PTHR47073:SF2">
    <property type="entry name" value="PROTEIN ANTI-SILENCING 1"/>
    <property type="match status" value="1"/>
</dbReference>
<feature type="domain" description="BAH" evidence="2">
    <location>
        <begin position="38"/>
        <end position="163"/>
    </location>
</feature>
<dbReference type="Pfam" id="PF01426">
    <property type="entry name" value="BAH"/>
    <property type="match status" value="1"/>
</dbReference>
<accession>A0AAD9XLK9</accession>
<reference evidence="3" key="1">
    <citation type="journal article" date="2023" name="Plant J.">
        <title>Genome sequences and population genomics provide insights into the demographic history, inbreeding, and mutation load of two 'living fossil' tree species of Dipteronia.</title>
        <authorList>
            <person name="Feng Y."/>
            <person name="Comes H.P."/>
            <person name="Chen J."/>
            <person name="Zhu S."/>
            <person name="Lu R."/>
            <person name="Zhang X."/>
            <person name="Li P."/>
            <person name="Qiu J."/>
            <person name="Olsen K.M."/>
            <person name="Qiu Y."/>
        </authorList>
    </citation>
    <scope>NUCLEOTIDE SEQUENCE</scope>
    <source>
        <strain evidence="3">KIB01</strain>
    </source>
</reference>
<feature type="compositionally biased region" description="Basic and acidic residues" evidence="1">
    <location>
        <begin position="353"/>
        <end position="377"/>
    </location>
</feature>
<dbReference type="FunFam" id="2.30.30.490:FF:000017">
    <property type="entry name" value="Bromo-adjacent homology (BAH) domain-containing protein"/>
    <property type="match status" value="1"/>
</dbReference>
<dbReference type="InterPro" id="IPR043151">
    <property type="entry name" value="BAH_sf"/>
</dbReference>
<evidence type="ECO:0000256" key="1">
    <source>
        <dbReference type="SAM" id="MobiDB-lite"/>
    </source>
</evidence>
<dbReference type="SMART" id="SM00439">
    <property type="entry name" value="BAH"/>
    <property type="match status" value="1"/>
</dbReference>
<proteinExistence type="predicted"/>
<dbReference type="InterPro" id="IPR001025">
    <property type="entry name" value="BAH_dom"/>
</dbReference>
<keyword evidence="4" id="KW-1185">Reference proteome</keyword>
<protein>
    <recommendedName>
        <fullName evidence="2">BAH domain-containing protein</fullName>
    </recommendedName>
</protein>
<name>A0AAD9XLK9_9ROSI</name>
<feature type="compositionally biased region" description="Basic and acidic residues" evidence="1">
    <location>
        <begin position="313"/>
        <end position="326"/>
    </location>
</feature>
<comment type="caution">
    <text evidence="3">The sequence shown here is derived from an EMBL/GenBank/DDBJ whole genome shotgun (WGS) entry which is preliminary data.</text>
</comment>
<evidence type="ECO:0000313" key="4">
    <source>
        <dbReference type="Proteomes" id="UP001280121"/>
    </source>
</evidence>
<dbReference type="GO" id="GO:0003682">
    <property type="term" value="F:chromatin binding"/>
    <property type="evidence" value="ECO:0007669"/>
    <property type="project" value="InterPro"/>
</dbReference>
<evidence type="ECO:0000313" key="3">
    <source>
        <dbReference type="EMBL" id="KAK2661163.1"/>
    </source>
</evidence>
<evidence type="ECO:0000259" key="2">
    <source>
        <dbReference type="PROSITE" id="PS51038"/>
    </source>
</evidence>
<dbReference type="AlphaFoldDB" id="A0AAD9XLK9"/>
<dbReference type="Proteomes" id="UP001280121">
    <property type="component" value="Unassembled WGS sequence"/>
</dbReference>
<organism evidence="3 4">
    <name type="scientific">Dipteronia dyeriana</name>
    <dbReference type="NCBI Taxonomy" id="168575"/>
    <lineage>
        <taxon>Eukaryota</taxon>
        <taxon>Viridiplantae</taxon>
        <taxon>Streptophyta</taxon>
        <taxon>Embryophyta</taxon>
        <taxon>Tracheophyta</taxon>
        <taxon>Spermatophyta</taxon>
        <taxon>Magnoliopsida</taxon>
        <taxon>eudicotyledons</taxon>
        <taxon>Gunneridae</taxon>
        <taxon>Pentapetalae</taxon>
        <taxon>rosids</taxon>
        <taxon>malvids</taxon>
        <taxon>Sapindales</taxon>
        <taxon>Sapindaceae</taxon>
        <taxon>Hippocastanoideae</taxon>
        <taxon>Acereae</taxon>
        <taxon>Dipteronia</taxon>
    </lineage>
</organism>
<dbReference type="PROSITE" id="PS51038">
    <property type="entry name" value="BAH"/>
    <property type="match status" value="1"/>
</dbReference>
<gene>
    <name evidence="3" type="ORF">Ddye_007696</name>
</gene>
<sequence>MVEVAEVENPEFKWGKKRGIGGKKKDVQFYGSFTYDGVEYTLYDCVYMYKEDEAEPYIGKLIKIWEHPDKTKRVKVLWFFRPCEIANFLGNDLALENELFLACGEGAGLVNINPLEAIAGKCNVICISKDSRNPVPSNEELQMSDFVFYRTFDVGHHQILDKMDEKVAGIEVKFIFNQVDHKEAGGVVKLDSNKEGGTIAVAGDERVNSYKDVLEEHKTSKTDNAIGASVKENVKALLAEQKSLLVKEPMSSIKDVDFNKVANNTDRLEKISSDKSSLRLKVEENADSEGLPLGQKSSFREKFDSQVTVSLGDKVRPDDRQEKVSSDRTSSSSKVNSEKREGKGVQVPNSKFKVKEELRSRKDPSELDDRPSKRAKLDGSAVVFDDNNKNIVPKLAIAKESHGIEKGSPKRPNVDEKPVKLSNDKFFRESAIKASNMDNQVLEVTRRPNSESLDDRSTWFNDTWEDRMQGADAQGRLVLLENLDPSCTSADVEDIIWHAFEESCTAKMVQRNAILSPHSGQAYAIFKKEAVAEMVIAKLDEGCLLLSNGRPLIGSKRALCSTKKQSTFVGHIIIEKLKFQVPREMREVLSTSHCSQPNTLEYDMAMEWCLQQERSDRALKALYKRQGEELRRLKTKLKSKF</sequence>
<dbReference type="PANTHER" id="PTHR47073">
    <property type="entry name" value="PROTEIN ANTI-SILENCING 1"/>
    <property type="match status" value="1"/>
</dbReference>
<dbReference type="GO" id="GO:0003723">
    <property type="term" value="F:RNA binding"/>
    <property type="evidence" value="ECO:0007669"/>
    <property type="project" value="TreeGrafter"/>
</dbReference>
<feature type="region of interest" description="Disordered" evidence="1">
    <location>
        <begin position="308"/>
        <end position="381"/>
    </location>
</feature>
<dbReference type="EMBL" id="JANJYI010000002">
    <property type="protein sequence ID" value="KAK2661163.1"/>
    <property type="molecule type" value="Genomic_DNA"/>
</dbReference>